<name>A0A1D3D8H7_9EIME</name>
<sequence length="131" mass="15433">MLLQRQQLLEQRDAAEQQAQAYQLAYQQYRHHQLSSWRSRAGFRQQESLQQQETRQCRCSPCGREQLSEAFIDIRDRFKHTQLEVHGGVNAMLQRIDTAAASLSDTFEEAQRLPWKQLLDDKLSDLQQPTF</sequence>
<feature type="coiled-coil region" evidence="1">
    <location>
        <begin position="5"/>
        <end position="32"/>
    </location>
</feature>
<protein>
    <submittedName>
        <fullName evidence="2">Uncharacterized protein</fullName>
    </submittedName>
</protein>
<keyword evidence="1" id="KW-0175">Coiled coil</keyword>
<organism evidence="2 3">
    <name type="scientific">Cyclospora cayetanensis</name>
    <dbReference type="NCBI Taxonomy" id="88456"/>
    <lineage>
        <taxon>Eukaryota</taxon>
        <taxon>Sar</taxon>
        <taxon>Alveolata</taxon>
        <taxon>Apicomplexa</taxon>
        <taxon>Conoidasida</taxon>
        <taxon>Coccidia</taxon>
        <taxon>Eucoccidiorida</taxon>
        <taxon>Eimeriorina</taxon>
        <taxon>Eimeriidae</taxon>
        <taxon>Cyclospora</taxon>
    </lineage>
</organism>
<reference evidence="2 3" key="1">
    <citation type="journal article" date="2016" name="BMC Genomics">
        <title>Comparative genomics reveals Cyclospora cayetanensis possesses coccidia-like metabolism and invasion components but unique surface antigens.</title>
        <authorList>
            <person name="Liu S."/>
            <person name="Wang L."/>
            <person name="Zheng H."/>
            <person name="Xu Z."/>
            <person name="Roellig D.M."/>
            <person name="Li N."/>
            <person name="Frace M.A."/>
            <person name="Tang K."/>
            <person name="Arrowood M.J."/>
            <person name="Moss D.M."/>
            <person name="Zhang L."/>
            <person name="Feng Y."/>
            <person name="Xiao L."/>
        </authorList>
    </citation>
    <scope>NUCLEOTIDE SEQUENCE [LARGE SCALE GENOMIC DNA]</scope>
    <source>
        <strain evidence="2 3">CHN_HEN01</strain>
    </source>
</reference>
<dbReference type="EMBL" id="JROU02000293">
    <property type="protein sequence ID" value="OEH79728.1"/>
    <property type="molecule type" value="Genomic_DNA"/>
</dbReference>
<dbReference type="Proteomes" id="UP000095192">
    <property type="component" value="Unassembled WGS sequence"/>
</dbReference>
<dbReference type="InParanoid" id="A0A1D3D8H7"/>
<gene>
    <name evidence="2" type="ORF">cyc_04456</name>
</gene>
<evidence type="ECO:0000313" key="3">
    <source>
        <dbReference type="Proteomes" id="UP000095192"/>
    </source>
</evidence>
<evidence type="ECO:0000313" key="2">
    <source>
        <dbReference type="EMBL" id="OEH79728.1"/>
    </source>
</evidence>
<dbReference type="AlphaFoldDB" id="A0A1D3D8H7"/>
<dbReference type="VEuPathDB" id="ToxoDB:cyc_04456"/>
<proteinExistence type="predicted"/>
<accession>A0A1D3D8H7</accession>
<evidence type="ECO:0000256" key="1">
    <source>
        <dbReference type="SAM" id="Coils"/>
    </source>
</evidence>
<comment type="caution">
    <text evidence="2">The sequence shown here is derived from an EMBL/GenBank/DDBJ whole genome shotgun (WGS) entry which is preliminary data.</text>
</comment>
<keyword evidence="3" id="KW-1185">Reference proteome</keyword>